<sequence>MSQAVNIGTLTASAWQRRISNPKTCSDLITSILLFFLRTPSSFLTSPCNPNIYPAIPGSGSYIAEYPTMPPYSSAQKHSIAQFLGLTEAKDVLAAKFLRASGWDVEEAVNLYFASPHGSSSGNAASINKIFDKYRDDPVENPNGIGIERAIQYLGDIQVQLDEVTCLAIAELLKCPSMGEFTREGFVNGWRVSNCDTLPQMAEHAQLLRVSIPSDPAIFRRVYRYAFPLSRMQGQRNLQFEIAAEQWHLFFTPDRGGVQWNTVTTPWLDWWIEFLESRGKKPVNKDLWEQAEVFMRKTLEDEDFSWWSADGAWPGTLDDFVAWVQKKRGKPWEMEVE</sequence>
<dbReference type="SUPFAM" id="SSF46934">
    <property type="entry name" value="UBA-like"/>
    <property type="match status" value="1"/>
</dbReference>
<evidence type="ECO:0000256" key="2">
    <source>
        <dbReference type="RuleBase" id="RU410713"/>
    </source>
</evidence>
<comment type="function">
    <text evidence="2">Neddylation of cullins play an essential role in the regulation of SCF-type complexes activity.</text>
</comment>
<evidence type="ECO:0000313" key="4">
    <source>
        <dbReference type="EMBL" id="KAJ5102183.1"/>
    </source>
</evidence>
<keyword evidence="1" id="KW-0833">Ubl conjugation pathway</keyword>
<dbReference type="InterPro" id="IPR042460">
    <property type="entry name" value="DCN1-like_PONY"/>
</dbReference>
<dbReference type="Pfam" id="PF14555">
    <property type="entry name" value="UBA_4"/>
    <property type="match status" value="1"/>
</dbReference>
<accession>A0A9W9FL76</accession>
<reference evidence="4" key="1">
    <citation type="submission" date="2022-11" db="EMBL/GenBank/DDBJ databases">
        <authorList>
            <person name="Petersen C."/>
        </authorList>
    </citation>
    <scope>NUCLEOTIDE SEQUENCE</scope>
    <source>
        <strain evidence="4">IBT 34128</strain>
    </source>
</reference>
<dbReference type="RefSeq" id="XP_056513014.1">
    <property type="nucleotide sequence ID" value="XM_056654987.1"/>
</dbReference>
<evidence type="ECO:0000313" key="5">
    <source>
        <dbReference type="Proteomes" id="UP001141434"/>
    </source>
</evidence>
<comment type="caution">
    <text evidence="4">The sequence shown here is derived from an EMBL/GenBank/DDBJ whole genome shotgun (WGS) entry which is preliminary data.</text>
</comment>
<proteinExistence type="predicted"/>
<evidence type="ECO:0000259" key="3">
    <source>
        <dbReference type="PROSITE" id="PS51229"/>
    </source>
</evidence>
<reference evidence="4" key="2">
    <citation type="journal article" date="2023" name="IMA Fungus">
        <title>Comparative genomic study of the Penicillium genus elucidates a diverse pangenome and 15 lateral gene transfer events.</title>
        <authorList>
            <person name="Petersen C."/>
            <person name="Sorensen T."/>
            <person name="Nielsen M.R."/>
            <person name="Sondergaard T.E."/>
            <person name="Sorensen J.L."/>
            <person name="Fitzpatrick D.A."/>
            <person name="Frisvad J.C."/>
            <person name="Nielsen K.L."/>
        </authorList>
    </citation>
    <scope>NUCLEOTIDE SEQUENCE</scope>
    <source>
        <strain evidence="4">IBT 34128</strain>
    </source>
</reference>
<dbReference type="GO" id="GO:0031624">
    <property type="term" value="F:ubiquitin conjugating enzyme binding"/>
    <property type="evidence" value="ECO:0007669"/>
    <property type="project" value="TreeGrafter"/>
</dbReference>
<dbReference type="Gene3D" id="1.10.8.10">
    <property type="entry name" value="DNA helicase RuvA subunit, C-terminal domain"/>
    <property type="match status" value="1"/>
</dbReference>
<protein>
    <recommendedName>
        <fullName evidence="2">Defective in cullin neddylation protein</fullName>
    </recommendedName>
</protein>
<dbReference type="GO" id="GO:0032182">
    <property type="term" value="F:ubiquitin-like protein binding"/>
    <property type="evidence" value="ECO:0007669"/>
    <property type="project" value="TreeGrafter"/>
</dbReference>
<dbReference type="GO" id="GO:0097602">
    <property type="term" value="F:cullin family protein binding"/>
    <property type="evidence" value="ECO:0007669"/>
    <property type="project" value="TreeGrafter"/>
</dbReference>
<dbReference type="GeneID" id="81394155"/>
<dbReference type="PROSITE" id="PS51229">
    <property type="entry name" value="DCUN1"/>
    <property type="match status" value="1"/>
</dbReference>
<name>A0A9W9FL76_9EURO</name>
<dbReference type="Gene3D" id="1.10.238.200">
    <property type="entry name" value="Cullin, PONY binding domain"/>
    <property type="match status" value="1"/>
</dbReference>
<evidence type="ECO:0000256" key="1">
    <source>
        <dbReference type="ARBA" id="ARBA00022786"/>
    </source>
</evidence>
<dbReference type="InterPro" id="IPR005176">
    <property type="entry name" value="PONY_dom"/>
</dbReference>
<dbReference type="EMBL" id="JAPMSZ010000005">
    <property type="protein sequence ID" value="KAJ5102183.1"/>
    <property type="molecule type" value="Genomic_DNA"/>
</dbReference>
<dbReference type="InterPro" id="IPR014764">
    <property type="entry name" value="DCN-prot"/>
</dbReference>
<dbReference type="PANTHER" id="PTHR12281">
    <property type="entry name" value="RP42 RELATED"/>
    <property type="match status" value="1"/>
</dbReference>
<dbReference type="GO" id="GO:0000151">
    <property type="term" value="C:ubiquitin ligase complex"/>
    <property type="evidence" value="ECO:0007669"/>
    <property type="project" value="TreeGrafter"/>
</dbReference>
<gene>
    <name evidence="4" type="ORF">NUU61_004405</name>
</gene>
<dbReference type="PANTHER" id="PTHR12281:SF31">
    <property type="entry name" value="DCN1-LIKE PROTEIN 3"/>
    <property type="match status" value="1"/>
</dbReference>
<dbReference type="Pfam" id="PF03556">
    <property type="entry name" value="Cullin_binding"/>
    <property type="match status" value="1"/>
</dbReference>
<dbReference type="AlphaFoldDB" id="A0A9W9FL76"/>
<dbReference type="InterPro" id="IPR009060">
    <property type="entry name" value="UBA-like_sf"/>
</dbReference>
<dbReference type="GO" id="GO:0045116">
    <property type="term" value="P:protein neddylation"/>
    <property type="evidence" value="ECO:0007669"/>
    <property type="project" value="TreeGrafter"/>
</dbReference>
<keyword evidence="5" id="KW-1185">Reference proteome</keyword>
<feature type="domain" description="DCUN1" evidence="3">
    <location>
        <begin position="122"/>
        <end position="325"/>
    </location>
</feature>
<dbReference type="Gene3D" id="1.10.238.10">
    <property type="entry name" value="EF-hand"/>
    <property type="match status" value="1"/>
</dbReference>
<organism evidence="4 5">
    <name type="scientific">Penicillium alfredii</name>
    <dbReference type="NCBI Taxonomy" id="1506179"/>
    <lineage>
        <taxon>Eukaryota</taxon>
        <taxon>Fungi</taxon>
        <taxon>Dikarya</taxon>
        <taxon>Ascomycota</taxon>
        <taxon>Pezizomycotina</taxon>
        <taxon>Eurotiomycetes</taxon>
        <taxon>Eurotiomycetidae</taxon>
        <taxon>Eurotiales</taxon>
        <taxon>Aspergillaceae</taxon>
        <taxon>Penicillium</taxon>
    </lineage>
</organism>
<dbReference type="OrthoDB" id="27198at2759"/>
<dbReference type="Proteomes" id="UP001141434">
    <property type="component" value="Unassembled WGS sequence"/>
</dbReference>